<evidence type="ECO:0000313" key="3">
    <source>
        <dbReference type="Proteomes" id="UP000318741"/>
    </source>
</evidence>
<keyword evidence="3" id="KW-1185">Reference proteome</keyword>
<protein>
    <recommendedName>
        <fullName evidence="1">DUF1559 domain-containing protein</fullName>
    </recommendedName>
</protein>
<dbReference type="EMBL" id="CP036265">
    <property type="protein sequence ID" value="QDT15404.1"/>
    <property type="molecule type" value="Genomic_DNA"/>
</dbReference>
<sequence length="292" mass="31531">MPSFETTPEELAAAPRWGRWLLAAAALGLSISLILPSLEQDRGGHYSVVQNRYKQTGLALINFHTAHDRAFPTPALAAEVAGAGNPVPSWQTVLLPYVDRREEWRAYDLTQPYDHPANAAVVGTEVNEFLNPHEHYESHAAAGGFGLSHLAGNVHVLGEGGAGELRQFRDGTTQTLLVGQVAGFYHPWADPTNLRDSAAGFGFGPRQFGGPQYSTDEGAAAMGGALVVLGDGSVNYLSAEMDPAAFAALGTPDGGERLEEWDLMGLSRVEWERQQERQRRWAEAGSELRSSP</sequence>
<dbReference type="PANTHER" id="PTHR30093:SF2">
    <property type="entry name" value="TYPE II SECRETION SYSTEM PROTEIN H"/>
    <property type="match status" value="1"/>
</dbReference>
<evidence type="ECO:0000259" key="1">
    <source>
        <dbReference type="Pfam" id="PF07596"/>
    </source>
</evidence>
<name>A0A517P7P4_9PLAN</name>
<dbReference type="InterPro" id="IPR011453">
    <property type="entry name" value="DUF1559"/>
</dbReference>
<evidence type="ECO:0000313" key="2">
    <source>
        <dbReference type="EMBL" id="QDT15404.1"/>
    </source>
</evidence>
<dbReference type="PANTHER" id="PTHR30093">
    <property type="entry name" value="GENERAL SECRETION PATHWAY PROTEIN G"/>
    <property type="match status" value="1"/>
</dbReference>
<dbReference type="KEGG" id="acaf:CA12_14890"/>
<dbReference type="Pfam" id="PF07596">
    <property type="entry name" value="SBP_bac_10"/>
    <property type="match status" value="1"/>
</dbReference>
<dbReference type="OrthoDB" id="285651at2"/>
<proteinExistence type="predicted"/>
<organism evidence="2 3">
    <name type="scientific">Alienimonas californiensis</name>
    <dbReference type="NCBI Taxonomy" id="2527989"/>
    <lineage>
        <taxon>Bacteria</taxon>
        <taxon>Pseudomonadati</taxon>
        <taxon>Planctomycetota</taxon>
        <taxon>Planctomycetia</taxon>
        <taxon>Planctomycetales</taxon>
        <taxon>Planctomycetaceae</taxon>
        <taxon>Alienimonas</taxon>
    </lineage>
</organism>
<gene>
    <name evidence="2" type="ORF">CA12_14890</name>
</gene>
<dbReference type="RefSeq" id="WP_145358209.1">
    <property type="nucleotide sequence ID" value="NZ_CP036265.1"/>
</dbReference>
<accession>A0A517P7P4</accession>
<feature type="domain" description="DUF1559" evidence="1">
    <location>
        <begin position="50"/>
        <end position="181"/>
    </location>
</feature>
<dbReference type="AlphaFoldDB" id="A0A517P7P4"/>
<reference evidence="2 3" key="1">
    <citation type="submission" date="2019-02" db="EMBL/GenBank/DDBJ databases">
        <title>Deep-cultivation of Planctomycetes and their phenomic and genomic characterization uncovers novel biology.</title>
        <authorList>
            <person name="Wiegand S."/>
            <person name="Jogler M."/>
            <person name="Boedeker C."/>
            <person name="Pinto D."/>
            <person name="Vollmers J."/>
            <person name="Rivas-Marin E."/>
            <person name="Kohn T."/>
            <person name="Peeters S.H."/>
            <person name="Heuer A."/>
            <person name="Rast P."/>
            <person name="Oberbeckmann S."/>
            <person name="Bunk B."/>
            <person name="Jeske O."/>
            <person name="Meyerdierks A."/>
            <person name="Storesund J.E."/>
            <person name="Kallscheuer N."/>
            <person name="Luecker S."/>
            <person name="Lage O.M."/>
            <person name="Pohl T."/>
            <person name="Merkel B.J."/>
            <person name="Hornburger P."/>
            <person name="Mueller R.-W."/>
            <person name="Bruemmer F."/>
            <person name="Labrenz M."/>
            <person name="Spormann A.M."/>
            <person name="Op den Camp H."/>
            <person name="Overmann J."/>
            <person name="Amann R."/>
            <person name="Jetten M.S.M."/>
            <person name="Mascher T."/>
            <person name="Medema M.H."/>
            <person name="Devos D.P."/>
            <person name="Kaster A.-K."/>
            <person name="Ovreas L."/>
            <person name="Rohde M."/>
            <person name="Galperin M.Y."/>
            <person name="Jogler C."/>
        </authorList>
    </citation>
    <scope>NUCLEOTIDE SEQUENCE [LARGE SCALE GENOMIC DNA]</scope>
    <source>
        <strain evidence="2 3">CA12</strain>
    </source>
</reference>
<dbReference type="Proteomes" id="UP000318741">
    <property type="component" value="Chromosome"/>
</dbReference>